<dbReference type="OrthoDB" id="798242at2"/>
<keyword evidence="2" id="KW-1185">Reference proteome</keyword>
<dbReference type="RefSeq" id="WP_136901132.1">
    <property type="nucleotide sequence ID" value="NZ_SUME01000003.1"/>
</dbReference>
<reference evidence="1 2" key="1">
    <citation type="submission" date="2019-04" db="EMBL/GenBank/DDBJ databases">
        <title>Sphingobacterium olei sp. nov., isolated from oil-contaminated soil.</title>
        <authorList>
            <person name="Liu B."/>
        </authorList>
    </citation>
    <scope>NUCLEOTIDE SEQUENCE [LARGE SCALE GENOMIC DNA]</scope>
    <source>
        <strain evidence="1 2">HAL-9</strain>
    </source>
</reference>
<protein>
    <submittedName>
        <fullName evidence="1">Uncharacterized protein</fullName>
    </submittedName>
</protein>
<evidence type="ECO:0000313" key="2">
    <source>
        <dbReference type="Proteomes" id="UP000306808"/>
    </source>
</evidence>
<organism evidence="1 2">
    <name type="scientific">Sphingobacterium olei</name>
    <dbReference type="NCBI Taxonomy" id="2571155"/>
    <lineage>
        <taxon>Bacteria</taxon>
        <taxon>Pseudomonadati</taxon>
        <taxon>Bacteroidota</taxon>
        <taxon>Sphingobacteriia</taxon>
        <taxon>Sphingobacteriales</taxon>
        <taxon>Sphingobacteriaceae</taxon>
        <taxon>Sphingobacterium</taxon>
    </lineage>
</organism>
<evidence type="ECO:0000313" key="1">
    <source>
        <dbReference type="EMBL" id="TJZ61485.1"/>
    </source>
</evidence>
<comment type="caution">
    <text evidence="1">The sequence shown here is derived from an EMBL/GenBank/DDBJ whole genome shotgun (WGS) entry which is preliminary data.</text>
</comment>
<accession>A0A4U0P2L2</accession>
<proteinExistence type="predicted"/>
<sequence>MNNVLKLSIAIILYASCADSTETVSVPTDFDAQKIVSAQNQLQQILVKEMVADVVDVPVGKIEEYIENKLLEKGQYTVLYSWPTGKSISVSDKYSILEYNSMGIGFIATDDVAIFEEKYGSNAGLQQRINQMGADSNFNKEIATAEANYLSGYAQRRTVEKLQNVATAAYWEKPVNALHVFADKVSFTITTNFGDDENLAKKNAIRLVNEILNK</sequence>
<dbReference type="EMBL" id="SUME01000003">
    <property type="protein sequence ID" value="TJZ61485.1"/>
    <property type="molecule type" value="Genomic_DNA"/>
</dbReference>
<dbReference type="Proteomes" id="UP000306808">
    <property type="component" value="Unassembled WGS sequence"/>
</dbReference>
<gene>
    <name evidence="1" type="ORF">FAZ15_09855</name>
</gene>
<name>A0A4U0P2L2_9SPHI</name>
<dbReference type="AlphaFoldDB" id="A0A4U0P2L2"/>